<dbReference type="STRING" id="94869.SAMN04488529_12118"/>
<reference evidence="1 2" key="1">
    <citation type="submission" date="2016-10" db="EMBL/GenBank/DDBJ databases">
        <authorList>
            <person name="de Groot N.N."/>
        </authorList>
    </citation>
    <scope>NUCLEOTIDE SEQUENCE [LARGE SCALE GENOMIC DNA]</scope>
    <source>
        <strain evidence="1 2">DSM 12272</strain>
    </source>
</reference>
<dbReference type="Pfam" id="PF13366">
    <property type="entry name" value="PDDEXK_3"/>
    <property type="match status" value="1"/>
</dbReference>
<dbReference type="Pfam" id="PF14516">
    <property type="entry name" value="AAA_35"/>
    <property type="match status" value="1"/>
</dbReference>
<evidence type="ECO:0000313" key="2">
    <source>
        <dbReference type="Proteomes" id="UP000198597"/>
    </source>
</evidence>
<dbReference type="EMBL" id="FNJM01000021">
    <property type="protein sequence ID" value="SDP82964.1"/>
    <property type="molecule type" value="Genomic_DNA"/>
</dbReference>
<dbReference type="InterPro" id="IPR027417">
    <property type="entry name" value="P-loop_NTPase"/>
</dbReference>
<keyword evidence="2" id="KW-1185">Reference proteome</keyword>
<evidence type="ECO:0000313" key="1">
    <source>
        <dbReference type="EMBL" id="SDP82964.1"/>
    </source>
</evidence>
<dbReference type="Gene3D" id="3.40.50.300">
    <property type="entry name" value="P-loop containing nucleotide triphosphate hydrolases"/>
    <property type="match status" value="1"/>
</dbReference>
<accession>A0A1H0VX30</accession>
<dbReference type="SUPFAM" id="SSF52540">
    <property type="entry name" value="P-loop containing nucleoside triphosphate hydrolases"/>
    <property type="match status" value="1"/>
</dbReference>
<dbReference type="AlphaFoldDB" id="A0A1H0VX30"/>
<dbReference type="Proteomes" id="UP000198597">
    <property type="component" value="Unassembled WGS sequence"/>
</dbReference>
<protein>
    <submittedName>
        <fullName evidence="1">PD-(D/E)XK nuclease superfamily protein</fullName>
    </submittedName>
</protein>
<dbReference type="InterPro" id="IPR026350">
    <property type="entry name" value="GxxExxY"/>
</dbReference>
<name>A0A1H0VX30_9CLOT</name>
<gene>
    <name evidence="1" type="ORF">SAMN04488529_12118</name>
</gene>
<organism evidence="1 2">
    <name type="scientific">Clostridium gasigenes</name>
    <dbReference type="NCBI Taxonomy" id="94869"/>
    <lineage>
        <taxon>Bacteria</taxon>
        <taxon>Bacillati</taxon>
        <taxon>Bacillota</taxon>
        <taxon>Clostridia</taxon>
        <taxon>Eubacteriales</taxon>
        <taxon>Clostridiaceae</taxon>
        <taxon>Clostridium</taxon>
    </lineage>
</organism>
<proteinExistence type="predicted"/>
<sequence>MINQNFRSEVYSDGYFIQIRTIIKSWGEYKFMKKRFNTTGICVERKHYMVDISDKLMEIKELIDNEFYFTINKPRQYGKTTTLLELKKLLKDEYLVINISFEGIGDSAFQSEKDFSKKFLKVIGKSLKFESNEDYKRLLKLSENVNDLEETSEVITKFIEGSSKEVILFIDEVDKSSNNQLFLSFIGMLRNKYLDREAMEDFTFKSVILVGLHDVKSLKLKLRKEEEAKFNSPWNIAIDFDVDMSFSPKEIATMLDDYCKYNNVIMDMDAISEEIYFYTGGYPYLVSRICQIIDEKINKDNIKPWTKEDVKKAVKIINEESNTLFESIVKNLENNSELYGLTKRVLIDGEQVVFNRLDPVISIGLTYGIFEKGEDGLEISNKIFEEIIYSYMISKIRTSTKNMSLYNTKSSFIKENGELNIEKVLKRFQQFMKEQYSAKDEKFIETHGRLLFLAFIKPIINGTGFDFKEVQISEEKRLDLVITYNNFRYIIEMKIWRGAKLHEEGLKQLCNYLDIHSLNHGYLLIFNFNSNKEFKEERVEIEGTDIFKVYV</sequence>